<dbReference type="RefSeq" id="XP_013074019.2">
    <property type="nucleotide sequence ID" value="XM_013218565.2"/>
</dbReference>
<keyword evidence="3" id="KW-0677">Repeat</keyword>
<evidence type="ECO:0000256" key="1">
    <source>
        <dbReference type="ARBA" id="ARBA00004496"/>
    </source>
</evidence>
<dbReference type="PANTHER" id="PTHR45984:SF1">
    <property type="entry name" value="SPAG1 AXONEMAL DYNEIN ASSEMBLY FACTOR"/>
    <property type="match status" value="1"/>
</dbReference>
<dbReference type="OrthoDB" id="2942533at2759"/>
<dbReference type="GO" id="GO:0031072">
    <property type="term" value="F:heat shock protein binding"/>
    <property type="evidence" value="ECO:0007669"/>
    <property type="project" value="TreeGrafter"/>
</dbReference>
<sequence>MMNITHLTQSQDNAQSSMWRMTSTNIHLESETTQKFNIPLSHLDFGYINKCSNVKELEKILIVLRSGTEGKYPELEALAEQRLQTVAPKSRVLRKDGPILRPGDLSCGDWKQIENDLQNWTSSMKERDLINGKKNDINQETDENVPPVRASNVLEGKKQKKSETDKNKRVTPRDYKEWDKFDVEAELNKTETEKKVLSKKTDVNGVTLDINVAGLSLEEKEMKANREKEKGNEAFRSKDFKESVLYYTRSISLLPTAASYNNRALAYLKLEEWDKAIADCNSVLKKEEANVKALLRRATAYKSQKKYTEALVDLKQVLNMESNNKTAKDMFESINSCVQQEMQSRKEKGKRLVIEEVDNSDEVNEVSSCLITENEIKNVVKETASEVQEKNLLTSADIPVSLDKSSLSSTESADIPVSLDKSSLSSTESADIPVSLDKSSLSSTESADIPVSNDESPISSTDLVDVLASQNQSSFLSTGLDDIPASQDDQPILSTDSDVTSALTSNQDCKFQDNLTEESQKVDESKDSFSLTRPYYVQLSLPSNSRQFKESGNTLFRSGQYGDASDEYTKAILELEKDNSQQVNLSVLLNNRAACHLKIGHCSQTVQDCTHSLLLVPHNIKALLRRAAAYEILEKYGDAYVDYKHVLSIDKSTEQALQGANRCQSILQNLYGPGWRQKVSPLVSVQPWEVPLLIDQSDGNVSILDTIKTVLNAPEQLALGDTKTVDRSEEIPDKGQEKIIDTTKEKTVDTNKEKTVYKEKTVESQTKKKVEACEEKTGETSEEKIFKTNEQRETSPLSKTEKFEKLKQIGNDLVQKGLYEEAVKYYSSCIELCPEQSACFTNRALCYLKLNKPTEAALDCTSVLNVQANNPKALYRRALAHKMLLQYKSSLQDLIELVKLEPKNCAAQKEIDAVKMLYKQELEKLKASKPVDQETKLRKRIKIEEVEDEDDNPKVTKDKSKTQGKGRSVKNLQQFSSKTKVAPKCHSVTTSDSSVTPTPPIASRLMKTTPYEFFQAWNSLKPSQGIQPYTEILRQVLPENLPSVISNKLDGQMLQIIVRCVNEEMVAKGEVDLGFEILDNLRKVPRFSTVALFMSSKEKKEVSTVLDVLSRSVSSLYTPADIVRLKKEYSVK</sequence>
<dbReference type="InterPro" id="IPR051982">
    <property type="entry name" value="CiliaryAsmbly_MitoImport"/>
</dbReference>
<keyword evidence="2" id="KW-0963">Cytoplasm</keyword>
<evidence type="ECO:0000313" key="10">
    <source>
        <dbReference type="RefSeq" id="XP_013074019.2"/>
    </source>
</evidence>
<feature type="region of interest" description="Disordered" evidence="7">
    <location>
        <begin position="132"/>
        <end position="171"/>
    </location>
</feature>
<evidence type="ECO:0000256" key="7">
    <source>
        <dbReference type="SAM" id="MobiDB-lite"/>
    </source>
</evidence>
<dbReference type="OMA" id="ECTIYTN"/>
<evidence type="ECO:0000256" key="3">
    <source>
        <dbReference type="ARBA" id="ARBA00022737"/>
    </source>
</evidence>
<dbReference type="Gene3D" id="1.25.40.10">
    <property type="entry name" value="Tetratricopeptide repeat domain"/>
    <property type="match status" value="3"/>
</dbReference>
<keyword evidence="4 5" id="KW-0802">TPR repeat</keyword>
<feature type="region of interest" description="Disordered" evidence="7">
    <location>
        <begin position="405"/>
        <end position="458"/>
    </location>
</feature>
<keyword evidence="6" id="KW-0175">Coiled coil</keyword>
<evidence type="ECO:0000259" key="8">
    <source>
        <dbReference type="Pfam" id="PF13877"/>
    </source>
</evidence>
<dbReference type="Proteomes" id="UP001165740">
    <property type="component" value="Chromosome 1"/>
</dbReference>
<accession>A0A9U8E6R7</accession>
<name>A0A9U8E6R7_BIOGL</name>
<reference evidence="10" key="1">
    <citation type="submission" date="2025-08" db="UniProtKB">
        <authorList>
            <consortium name="RefSeq"/>
        </authorList>
    </citation>
    <scope>IDENTIFICATION</scope>
</reference>
<dbReference type="GO" id="GO:0005739">
    <property type="term" value="C:mitochondrion"/>
    <property type="evidence" value="ECO:0007669"/>
    <property type="project" value="TreeGrafter"/>
</dbReference>
<feature type="region of interest" description="Disordered" evidence="7">
    <location>
        <begin position="947"/>
        <end position="973"/>
    </location>
</feature>
<dbReference type="PROSITE" id="PS50005">
    <property type="entry name" value="TPR"/>
    <property type="match status" value="2"/>
</dbReference>
<dbReference type="SUPFAM" id="SSF48452">
    <property type="entry name" value="TPR-like"/>
    <property type="match status" value="3"/>
</dbReference>
<dbReference type="PANTHER" id="PTHR45984">
    <property type="entry name" value="RNA (RNA) POLYMERASE II ASSOCIATED PROTEIN HOMOLOG"/>
    <property type="match status" value="1"/>
</dbReference>
<feature type="repeat" description="TPR" evidence="5">
    <location>
        <begin position="291"/>
        <end position="324"/>
    </location>
</feature>
<dbReference type="Pfam" id="PF13877">
    <property type="entry name" value="RPAP3_C"/>
    <property type="match status" value="1"/>
</dbReference>
<dbReference type="GO" id="GO:0005829">
    <property type="term" value="C:cytosol"/>
    <property type="evidence" value="ECO:0007669"/>
    <property type="project" value="TreeGrafter"/>
</dbReference>
<evidence type="ECO:0000256" key="2">
    <source>
        <dbReference type="ARBA" id="ARBA00022490"/>
    </source>
</evidence>
<dbReference type="AlphaFoldDB" id="A0A9U8E6R7"/>
<dbReference type="GeneID" id="106060613"/>
<dbReference type="KEGG" id="bgt:106060613"/>
<feature type="compositionally biased region" description="Basic and acidic residues" evidence="7">
    <location>
        <begin position="952"/>
        <end position="961"/>
    </location>
</feature>
<dbReference type="InterPro" id="IPR011990">
    <property type="entry name" value="TPR-like_helical_dom_sf"/>
</dbReference>
<protein>
    <submittedName>
        <fullName evidence="10">Sperm-associated antigen 1-like isoform X1</fullName>
    </submittedName>
</protein>
<organism evidence="9 10">
    <name type="scientific">Biomphalaria glabrata</name>
    <name type="common">Bloodfluke planorb</name>
    <name type="synonym">Freshwater snail</name>
    <dbReference type="NCBI Taxonomy" id="6526"/>
    <lineage>
        <taxon>Eukaryota</taxon>
        <taxon>Metazoa</taxon>
        <taxon>Spiralia</taxon>
        <taxon>Lophotrochozoa</taxon>
        <taxon>Mollusca</taxon>
        <taxon>Gastropoda</taxon>
        <taxon>Heterobranchia</taxon>
        <taxon>Euthyneura</taxon>
        <taxon>Panpulmonata</taxon>
        <taxon>Hygrophila</taxon>
        <taxon>Lymnaeoidea</taxon>
        <taxon>Planorbidae</taxon>
        <taxon>Biomphalaria</taxon>
    </lineage>
</organism>
<dbReference type="InterPro" id="IPR019734">
    <property type="entry name" value="TPR_rpt"/>
</dbReference>
<dbReference type="InterPro" id="IPR025986">
    <property type="entry name" value="RPAP3-like_C"/>
</dbReference>
<feature type="coiled-coil region" evidence="6">
    <location>
        <begin position="270"/>
        <end position="304"/>
    </location>
</feature>
<dbReference type="SMART" id="SM00028">
    <property type="entry name" value="TPR"/>
    <property type="match status" value="9"/>
</dbReference>
<evidence type="ECO:0000313" key="9">
    <source>
        <dbReference type="Proteomes" id="UP001165740"/>
    </source>
</evidence>
<keyword evidence="9" id="KW-1185">Reference proteome</keyword>
<feature type="domain" description="RNA-polymerase II-associated protein 3-like C-terminal" evidence="8">
    <location>
        <begin position="1008"/>
        <end position="1099"/>
    </location>
</feature>
<dbReference type="GO" id="GO:0006626">
    <property type="term" value="P:protein targeting to mitochondrion"/>
    <property type="evidence" value="ECO:0007669"/>
    <property type="project" value="TreeGrafter"/>
</dbReference>
<feature type="compositionally biased region" description="Basic and acidic residues" evidence="7">
    <location>
        <begin position="155"/>
        <end position="171"/>
    </location>
</feature>
<gene>
    <name evidence="10" type="primary">LOC106060613</name>
</gene>
<evidence type="ECO:0000256" key="5">
    <source>
        <dbReference type="PROSITE-ProRule" id="PRU00339"/>
    </source>
</evidence>
<evidence type="ECO:0000256" key="6">
    <source>
        <dbReference type="SAM" id="Coils"/>
    </source>
</evidence>
<comment type="subcellular location">
    <subcellularLocation>
        <location evidence="1">Cytoplasm</location>
    </subcellularLocation>
</comment>
<dbReference type="Pfam" id="PF13432">
    <property type="entry name" value="TPR_16"/>
    <property type="match status" value="1"/>
</dbReference>
<evidence type="ECO:0000256" key="4">
    <source>
        <dbReference type="ARBA" id="ARBA00022803"/>
    </source>
</evidence>
<proteinExistence type="predicted"/>
<feature type="compositionally biased region" description="Low complexity" evidence="7">
    <location>
        <begin position="405"/>
        <end position="446"/>
    </location>
</feature>
<feature type="repeat" description="TPR" evidence="5">
    <location>
        <begin position="803"/>
        <end position="836"/>
    </location>
</feature>
<dbReference type="Pfam" id="PF13181">
    <property type="entry name" value="TPR_8"/>
    <property type="match status" value="1"/>
</dbReference>